<keyword evidence="4" id="KW-0175">Coiled coil</keyword>
<dbReference type="GO" id="GO:0005524">
    <property type="term" value="F:ATP binding"/>
    <property type="evidence" value="ECO:0007669"/>
    <property type="project" value="UniProtKB-KW"/>
</dbReference>
<organism evidence="6 7">
    <name type="scientific">Mesomycoplasma bovoculi M165/69</name>
    <dbReference type="NCBI Taxonomy" id="743966"/>
    <lineage>
        <taxon>Bacteria</taxon>
        <taxon>Bacillati</taxon>
        <taxon>Mycoplasmatota</taxon>
        <taxon>Mycoplasmoidales</taxon>
        <taxon>Metamycoplasmataceae</taxon>
        <taxon>Mesomycoplasma</taxon>
    </lineage>
</organism>
<evidence type="ECO:0000256" key="2">
    <source>
        <dbReference type="ARBA" id="ARBA00022741"/>
    </source>
</evidence>
<dbReference type="InterPro" id="IPR027417">
    <property type="entry name" value="P-loop_NTPase"/>
</dbReference>
<dbReference type="AlphaFoldDB" id="W5USU1"/>
<proteinExistence type="predicted"/>
<dbReference type="OrthoDB" id="9802264at2"/>
<dbReference type="eggNOG" id="COG3839">
    <property type="taxonomic scope" value="Bacteria"/>
</dbReference>
<evidence type="ECO:0000256" key="1">
    <source>
        <dbReference type="ARBA" id="ARBA00022448"/>
    </source>
</evidence>
<evidence type="ECO:0000259" key="5">
    <source>
        <dbReference type="PROSITE" id="PS50893"/>
    </source>
</evidence>
<keyword evidence="3 6" id="KW-0067">ATP-binding</keyword>
<evidence type="ECO:0000256" key="4">
    <source>
        <dbReference type="SAM" id="Coils"/>
    </source>
</evidence>
<dbReference type="PROSITE" id="PS00211">
    <property type="entry name" value="ABC_TRANSPORTER_1"/>
    <property type="match status" value="1"/>
</dbReference>
<reference evidence="6 7" key="1">
    <citation type="journal article" date="2014" name="Genome Announc.">
        <title>Complete Genome Sequence of Mycoplasma bovoculi Strain M165/69T (ATCC 29104).</title>
        <authorList>
            <person name="Calcutt M.J."/>
            <person name="Foecking M.F."/>
        </authorList>
    </citation>
    <scope>NUCLEOTIDE SEQUENCE [LARGE SCALE GENOMIC DNA]</scope>
    <source>
        <strain evidence="6">M165/69</strain>
    </source>
</reference>
<dbReference type="SUPFAM" id="SSF52540">
    <property type="entry name" value="P-loop containing nucleoside triphosphate hydrolases"/>
    <property type="match status" value="1"/>
</dbReference>
<protein>
    <submittedName>
        <fullName evidence="6">Spermidine/putrescine transport ATP-binding protein</fullName>
    </submittedName>
</protein>
<dbReference type="InterPro" id="IPR013611">
    <property type="entry name" value="Transp-assoc_OB_typ2"/>
</dbReference>
<dbReference type="KEGG" id="mbc:MYB_00840"/>
<dbReference type="InterPro" id="IPR003439">
    <property type="entry name" value="ABC_transporter-like_ATP-bd"/>
</dbReference>
<dbReference type="SMART" id="SM00382">
    <property type="entry name" value="AAA"/>
    <property type="match status" value="1"/>
</dbReference>
<sequence>MITNQNNIIISLVDVDKEFGNRKVLDQINLDIKKGDFVTLLGPSGSGKTTILRLIGGFEWATRGEIKFEGIDIKDVSANKRETATIFQDYALFPHLSVRGNIEFGLKLKRIAKNKADIPASVWEKLEKSKQQWIKKRDQKIAELTKLQNEIDAKLESGNLTEKARHKLQEQLDDSDFRYSNWENYVHAKTEQFEKKYLTRKITKEEIDAEIKNIIELVGLTGHENKAIHQLSGGQKQRVALARSLVIEPEIVLLDEPLSALDAKIRDKMRVFLKNIQQKLGLTFIFVTHDQDEALQLSDKIAVIRDGKIAQYDEPKQIYDYPINKWIANFIGDSNFFDAKFIDKNKVEILGKQLYTIHQEFQPGEILDALIRPEDIDIDLNSGYFEGTIEQNIYKGSYYWVTINVGQKIHVETNDYYEIGQKVFLKWDDDAIHLMRKENLAKEDND</sequence>
<dbReference type="GO" id="GO:0043190">
    <property type="term" value="C:ATP-binding cassette (ABC) transporter complex"/>
    <property type="evidence" value="ECO:0007669"/>
    <property type="project" value="InterPro"/>
</dbReference>
<dbReference type="RefSeq" id="WP_022935688.1">
    <property type="nucleotide sequence ID" value="NZ_CP007154.1"/>
</dbReference>
<dbReference type="Pfam" id="PF08402">
    <property type="entry name" value="TOBE_2"/>
    <property type="match status" value="1"/>
</dbReference>
<feature type="domain" description="ABC transporter" evidence="5">
    <location>
        <begin position="10"/>
        <end position="331"/>
    </location>
</feature>
<feature type="coiled-coil region" evidence="4">
    <location>
        <begin position="130"/>
        <end position="157"/>
    </location>
</feature>
<keyword evidence="1" id="KW-0813">Transport</keyword>
<dbReference type="GO" id="GO:0022857">
    <property type="term" value="F:transmembrane transporter activity"/>
    <property type="evidence" value="ECO:0007669"/>
    <property type="project" value="InterPro"/>
</dbReference>
<dbReference type="EMBL" id="CP007154">
    <property type="protein sequence ID" value="AHH45181.1"/>
    <property type="molecule type" value="Genomic_DNA"/>
</dbReference>
<dbReference type="InterPro" id="IPR008995">
    <property type="entry name" value="Mo/tungstate-bd_C_term_dom"/>
</dbReference>
<dbReference type="PATRIC" id="fig|743966.3.peg.167"/>
<dbReference type="Proteomes" id="UP000019229">
    <property type="component" value="Chromosome"/>
</dbReference>
<dbReference type="PANTHER" id="PTHR42781:SF4">
    <property type="entry name" value="SPERMIDINE_PUTRESCINE IMPORT ATP-BINDING PROTEIN POTA"/>
    <property type="match status" value="1"/>
</dbReference>
<accession>W5USU1</accession>
<dbReference type="STRING" id="743966.MYB_00840"/>
<evidence type="ECO:0000313" key="6">
    <source>
        <dbReference type="EMBL" id="AHH45181.1"/>
    </source>
</evidence>
<name>W5USU1_9BACT</name>
<evidence type="ECO:0000313" key="7">
    <source>
        <dbReference type="Proteomes" id="UP000019229"/>
    </source>
</evidence>
<dbReference type="InterPro" id="IPR003593">
    <property type="entry name" value="AAA+_ATPase"/>
</dbReference>
<evidence type="ECO:0000256" key="3">
    <source>
        <dbReference type="ARBA" id="ARBA00022840"/>
    </source>
</evidence>
<dbReference type="PANTHER" id="PTHR42781">
    <property type="entry name" value="SPERMIDINE/PUTRESCINE IMPORT ATP-BINDING PROTEIN POTA"/>
    <property type="match status" value="1"/>
</dbReference>
<dbReference type="HOGENOM" id="CLU_000604_1_1_14"/>
<keyword evidence="7" id="KW-1185">Reference proteome</keyword>
<dbReference type="InterPro" id="IPR050093">
    <property type="entry name" value="ABC_SmlMolc_Importer"/>
</dbReference>
<dbReference type="Gene3D" id="2.40.50.100">
    <property type="match status" value="1"/>
</dbReference>
<dbReference type="InterPro" id="IPR017871">
    <property type="entry name" value="ABC_transporter-like_CS"/>
</dbReference>
<dbReference type="SUPFAM" id="SSF50331">
    <property type="entry name" value="MOP-like"/>
    <property type="match status" value="1"/>
</dbReference>
<dbReference type="Gene3D" id="3.40.50.300">
    <property type="entry name" value="P-loop containing nucleotide triphosphate hydrolases"/>
    <property type="match status" value="2"/>
</dbReference>
<keyword evidence="2" id="KW-0547">Nucleotide-binding</keyword>
<dbReference type="GO" id="GO:0016887">
    <property type="term" value="F:ATP hydrolysis activity"/>
    <property type="evidence" value="ECO:0007669"/>
    <property type="project" value="InterPro"/>
</dbReference>
<gene>
    <name evidence="6" type="primary">potA</name>
    <name evidence="6" type="ORF">MYB_00840</name>
</gene>
<dbReference type="PROSITE" id="PS50893">
    <property type="entry name" value="ABC_TRANSPORTER_2"/>
    <property type="match status" value="1"/>
</dbReference>
<dbReference type="Pfam" id="PF00005">
    <property type="entry name" value="ABC_tran"/>
    <property type="match status" value="1"/>
</dbReference>